<dbReference type="Pfam" id="PF00925">
    <property type="entry name" value="GTP_cyclohydro2"/>
    <property type="match status" value="1"/>
</dbReference>
<dbReference type="Pfam" id="PF00926">
    <property type="entry name" value="DHBP_synthase"/>
    <property type="match status" value="1"/>
</dbReference>
<comment type="similarity">
    <text evidence="5">In the N-terminal section; belongs to the DHBP synthase family.</text>
</comment>
<keyword evidence="7 14" id="KW-0686">Riboflavin biosynthesis</keyword>
<dbReference type="EMBL" id="FOKY01000003">
    <property type="protein sequence ID" value="SFB76587.1"/>
    <property type="molecule type" value="Genomic_DNA"/>
</dbReference>
<feature type="binding site" evidence="14">
    <location>
        <position position="352"/>
    </location>
    <ligand>
        <name>GTP</name>
        <dbReference type="ChEBI" id="CHEBI:37565"/>
    </ligand>
</feature>
<dbReference type="InterPro" id="IPR032677">
    <property type="entry name" value="GTP_cyclohydro_II"/>
</dbReference>
<dbReference type="GO" id="GO:0005525">
    <property type="term" value="F:GTP binding"/>
    <property type="evidence" value="ECO:0007669"/>
    <property type="project" value="UniProtKB-KW"/>
</dbReference>
<comment type="catalytic activity">
    <reaction evidence="13 14">
        <text>GTP + 4 H2O = 2,5-diamino-6-hydroxy-4-(5-phosphoribosylamino)-pyrimidine + formate + 2 phosphate + 3 H(+)</text>
        <dbReference type="Rhea" id="RHEA:23704"/>
        <dbReference type="ChEBI" id="CHEBI:15377"/>
        <dbReference type="ChEBI" id="CHEBI:15378"/>
        <dbReference type="ChEBI" id="CHEBI:15740"/>
        <dbReference type="ChEBI" id="CHEBI:37565"/>
        <dbReference type="ChEBI" id="CHEBI:43474"/>
        <dbReference type="ChEBI" id="CHEBI:58614"/>
        <dbReference type="EC" id="3.5.4.25"/>
    </reaction>
</comment>
<evidence type="ECO:0000256" key="7">
    <source>
        <dbReference type="ARBA" id="ARBA00022619"/>
    </source>
</evidence>
<evidence type="ECO:0000256" key="11">
    <source>
        <dbReference type="ARBA" id="ARBA00022833"/>
    </source>
</evidence>
<evidence type="ECO:0000256" key="8">
    <source>
        <dbReference type="ARBA" id="ARBA00022723"/>
    </source>
</evidence>
<feature type="binding site" evidence="14">
    <location>
        <position position="265"/>
    </location>
    <ligand>
        <name>Zn(2+)</name>
        <dbReference type="ChEBI" id="CHEBI:29105"/>
        <note>catalytic</note>
    </ligand>
</feature>
<name>A0A1I1DP30_BREAD</name>
<comment type="catalytic activity">
    <reaction evidence="1">
        <text>D-ribulose 5-phosphate = (2S)-2-hydroxy-3-oxobutyl phosphate + formate + H(+)</text>
        <dbReference type="Rhea" id="RHEA:18457"/>
        <dbReference type="ChEBI" id="CHEBI:15378"/>
        <dbReference type="ChEBI" id="CHEBI:15740"/>
        <dbReference type="ChEBI" id="CHEBI:58121"/>
        <dbReference type="ChEBI" id="CHEBI:58830"/>
        <dbReference type="EC" id="4.1.99.12"/>
    </reaction>
</comment>
<keyword evidence="17" id="KW-1185">Reference proteome</keyword>
<feature type="active site" description="Proton acceptor" evidence="14">
    <location>
        <position position="324"/>
    </location>
</feature>
<dbReference type="GO" id="GO:0005829">
    <property type="term" value="C:cytosol"/>
    <property type="evidence" value="ECO:0007669"/>
    <property type="project" value="TreeGrafter"/>
</dbReference>
<accession>A0A1I1DP30</accession>
<dbReference type="Gene3D" id="3.90.870.10">
    <property type="entry name" value="DHBP synthase"/>
    <property type="match status" value="1"/>
</dbReference>
<organism evidence="16 17">
    <name type="scientific">Brevinema andersonii</name>
    <dbReference type="NCBI Taxonomy" id="34097"/>
    <lineage>
        <taxon>Bacteria</taxon>
        <taxon>Pseudomonadati</taxon>
        <taxon>Spirochaetota</taxon>
        <taxon>Spirochaetia</taxon>
        <taxon>Brevinematales</taxon>
        <taxon>Brevinemataceae</taxon>
        <taxon>Brevinema</taxon>
    </lineage>
</organism>
<evidence type="ECO:0000256" key="1">
    <source>
        <dbReference type="ARBA" id="ARBA00000141"/>
    </source>
</evidence>
<dbReference type="GO" id="GO:0008270">
    <property type="term" value="F:zinc ion binding"/>
    <property type="evidence" value="ECO:0007669"/>
    <property type="project" value="UniProtKB-UniRule"/>
</dbReference>
<feature type="domain" description="GTP cyclohydrolase II" evidence="15">
    <location>
        <begin position="207"/>
        <end position="364"/>
    </location>
</feature>
<dbReference type="EC" id="3.5.4.25" evidence="14"/>
<dbReference type="PANTHER" id="PTHR21327">
    <property type="entry name" value="GTP CYCLOHYDROLASE II-RELATED"/>
    <property type="match status" value="1"/>
</dbReference>
<evidence type="ECO:0000313" key="16">
    <source>
        <dbReference type="EMBL" id="SFB76587.1"/>
    </source>
</evidence>
<evidence type="ECO:0000313" key="17">
    <source>
        <dbReference type="Proteomes" id="UP000240042"/>
    </source>
</evidence>
<evidence type="ECO:0000256" key="5">
    <source>
        <dbReference type="ARBA" id="ARBA00005520"/>
    </source>
</evidence>
<dbReference type="HAMAP" id="MF_00179">
    <property type="entry name" value="RibA"/>
    <property type="match status" value="1"/>
</dbReference>
<evidence type="ECO:0000256" key="9">
    <source>
        <dbReference type="ARBA" id="ARBA00022741"/>
    </source>
</evidence>
<dbReference type="Proteomes" id="UP000240042">
    <property type="component" value="Unassembled WGS sequence"/>
</dbReference>
<keyword evidence="8 14" id="KW-0479">Metal-binding</keyword>
<dbReference type="InterPro" id="IPR036144">
    <property type="entry name" value="RibA-like_sf"/>
</dbReference>
<evidence type="ECO:0000259" key="15">
    <source>
        <dbReference type="Pfam" id="PF00925"/>
    </source>
</evidence>
<evidence type="ECO:0000256" key="4">
    <source>
        <dbReference type="ARBA" id="ARBA00004904"/>
    </source>
</evidence>
<feature type="binding site" evidence="14">
    <location>
        <position position="263"/>
    </location>
    <ligand>
        <name>Zn(2+)</name>
        <dbReference type="ChEBI" id="CHEBI:29105"/>
        <note>catalytic</note>
    </ligand>
</feature>
<proteinExistence type="inferred from homology"/>
<evidence type="ECO:0000256" key="13">
    <source>
        <dbReference type="ARBA" id="ARBA00049295"/>
    </source>
</evidence>
<feature type="binding site" evidence="14">
    <location>
        <position position="347"/>
    </location>
    <ligand>
        <name>GTP</name>
        <dbReference type="ChEBI" id="CHEBI:37565"/>
    </ligand>
</feature>
<comment type="function">
    <text evidence="14">Catalyzes the conversion of GTP to 2,5-diamino-6-ribosylamino-4(3H)-pyrimidinone 5'-phosphate (DARP), formate and pyrophosphate.</text>
</comment>
<dbReference type="PANTHER" id="PTHR21327:SF18">
    <property type="entry name" value="3,4-DIHYDROXY-2-BUTANONE 4-PHOSPHATE SYNTHASE"/>
    <property type="match status" value="1"/>
</dbReference>
<dbReference type="PIRSF" id="PIRSF001259">
    <property type="entry name" value="RibA"/>
    <property type="match status" value="1"/>
</dbReference>
<dbReference type="SUPFAM" id="SSF142695">
    <property type="entry name" value="RibA-like"/>
    <property type="match status" value="1"/>
</dbReference>
<evidence type="ECO:0000256" key="10">
    <source>
        <dbReference type="ARBA" id="ARBA00022801"/>
    </source>
</evidence>
<comment type="pathway">
    <text evidence="3 14">Cofactor biosynthesis; riboflavin biosynthesis; 5-amino-6-(D-ribitylamino)uracil from GTP: step 1/4.</text>
</comment>
<comment type="cofactor">
    <cofactor evidence="14">
        <name>Zn(2+)</name>
        <dbReference type="ChEBI" id="CHEBI:29105"/>
    </cofactor>
    <text evidence="14">Binds 1 zinc ion per subunit.</text>
</comment>
<evidence type="ECO:0000256" key="6">
    <source>
        <dbReference type="ARBA" id="ARBA00008976"/>
    </source>
</evidence>
<keyword evidence="9 14" id="KW-0547">Nucleotide-binding</keyword>
<evidence type="ECO:0000256" key="12">
    <source>
        <dbReference type="ARBA" id="ARBA00023134"/>
    </source>
</evidence>
<protein>
    <recommendedName>
        <fullName evidence="14">GTP cyclohydrolase-2</fullName>
        <ecNumber evidence="14">3.5.4.25</ecNumber>
    </recommendedName>
    <alternativeName>
        <fullName evidence="14">GTP cyclohydrolase II</fullName>
    </alternativeName>
</protein>
<dbReference type="STRING" id="34097.SAMN02745150_00676"/>
<dbReference type="FunFam" id="3.40.50.10990:FF:000002">
    <property type="entry name" value="GTP cyclohydrolase-2"/>
    <property type="match status" value="1"/>
</dbReference>
<comment type="function">
    <text evidence="2">Catalyzes the conversion of D-ribulose 5-phosphate to formate and 3,4-dihydroxy-2-butanone 4-phosphate.</text>
</comment>
<evidence type="ECO:0000256" key="14">
    <source>
        <dbReference type="HAMAP-Rule" id="MF_00179"/>
    </source>
</evidence>
<feature type="binding site" evidence="14">
    <location>
        <begin position="290"/>
        <end position="292"/>
    </location>
    <ligand>
        <name>GTP</name>
        <dbReference type="ChEBI" id="CHEBI:37565"/>
    </ligand>
</feature>
<feature type="binding site" evidence="14">
    <location>
        <position position="312"/>
    </location>
    <ligand>
        <name>GTP</name>
        <dbReference type="ChEBI" id="CHEBI:37565"/>
    </ligand>
</feature>
<comment type="similarity">
    <text evidence="14">Belongs to the GTP cyclohydrolase II family.</text>
</comment>
<evidence type="ECO:0000256" key="2">
    <source>
        <dbReference type="ARBA" id="ARBA00002284"/>
    </source>
</evidence>
<keyword evidence="12 14" id="KW-0342">GTP-binding</keyword>
<dbReference type="AlphaFoldDB" id="A0A1I1DP30"/>
<sequence>MDTIESALSALKLGRPIIIVDDENRENEGDFVIPADILTPEIMNLFITKGKGLVCTPVSKNKAEQLGLTLLSNTDPHMTAFTQSIDMIGSTTGISAFERTATIKKMVSASSQASDFYSPGHVFPLIAKENGVLERRGHTEAVIDLCRICGFSEVGVICEIINADGTMSRLPQLEILSRDLEIPLISIEDLVKYRVENETLITLESLAKLPTEFGDFKIWAFSNAIDNREHIILSKGNIQNKENLLVRIHSECFTGDIMHSLRCDCKEQLHHALQKIQEEGEGLLIYLRQEGRGIGLFNKIKAYAEQEKGFDTIEANHIVGYSDDLRSYEIAYQFLKYFNINSIRLLSNNPKKIEYIKNMKIPVVPIALHSTINEHNKKYLKTKKEKMGHISL</sequence>
<evidence type="ECO:0000256" key="3">
    <source>
        <dbReference type="ARBA" id="ARBA00004853"/>
    </source>
</evidence>
<feature type="active site" description="Nucleophile" evidence="14">
    <location>
        <position position="326"/>
    </location>
</feature>
<dbReference type="InterPro" id="IPR000422">
    <property type="entry name" value="DHBP_synthase_RibB"/>
</dbReference>
<feature type="binding site" evidence="14">
    <location>
        <position position="252"/>
    </location>
    <ligand>
        <name>Zn(2+)</name>
        <dbReference type="ChEBI" id="CHEBI:29105"/>
        <note>catalytic</note>
    </ligand>
</feature>
<dbReference type="NCBIfam" id="NF001591">
    <property type="entry name" value="PRK00393.1"/>
    <property type="match status" value="1"/>
</dbReference>
<dbReference type="NCBIfam" id="TIGR00505">
    <property type="entry name" value="ribA"/>
    <property type="match status" value="1"/>
</dbReference>
<keyword evidence="10 14" id="KW-0378">Hydrolase</keyword>
<feature type="binding site" evidence="14">
    <location>
        <begin position="247"/>
        <end position="251"/>
    </location>
    <ligand>
        <name>GTP</name>
        <dbReference type="ChEBI" id="CHEBI:37565"/>
    </ligand>
</feature>
<gene>
    <name evidence="14" type="primary">ribA</name>
    <name evidence="16" type="ORF">SAMN02745150_00676</name>
</gene>
<dbReference type="InterPro" id="IPR017945">
    <property type="entry name" value="DHBP_synth_RibB-like_a/b_dom"/>
</dbReference>
<dbReference type="CDD" id="cd00641">
    <property type="entry name" value="GTP_cyclohydro2"/>
    <property type="match status" value="1"/>
</dbReference>
<dbReference type="GO" id="GO:0008686">
    <property type="term" value="F:3,4-dihydroxy-2-butanone-4-phosphate synthase activity"/>
    <property type="evidence" value="ECO:0007669"/>
    <property type="project" value="UniProtKB-EC"/>
</dbReference>
<dbReference type="InterPro" id="IPR000926">
    <property type="entry name" value="RibA"/>
</dbReference>
<reference evidence="17" key="1">
    <citation type="submission" date="2016-10" db="EMBL/GenBank/DDBJ databases">
        <authorList>
            <person name="Varghese N."/>
            <person name="Submissions S."/>
        </authorList>
    </citation>
    <scope>NUCLEOTIDE SEQUENCE [LARGE SCALE GENOMIC DNA]</scope>
    <source>
        <strain evidence="17">ATCC 43811</strain>
    </source>
</reference>
<keyword evidence="11 14" id="KW-0862">Zinc</keyword>
<comment type="similarity">
    <text evidence="6">In the C-terminal section; belongs to the GTP cyclohydrolase II family.</text>
</comment>
<feature type="binding site" evidence="14">
    <location>
        <position position="268"/>
    </location>
    <ligand>
        <name>GTP</name>
        <dbReference type="ChEBI" id="CHEBI:37565"/>
    </ligand>
</feature>
<dbReference type="GO" id="GO:0009231">
    <property type="term" value="P:riboflavin biosynthetic process"/>
    <property type="evidence" value="ECO:0007669"/>
    <property type="project" value="UniProtKB-UniRule"/>
</dbReference>
<dbReference type="NCBIfam" id="TIGR00506">
    <property type="entry name" value="ribB"/>
    <property type="match status" value="1"/>
</dbReference>
<dbReference type="GO" id="GO:0003935">
    <property type="term" value="F:GTP cyclohydrolase II activity"/>
    <property type="evidence" value="ECO:0007669"/>
    <property type="project" value="UniProtKB-UniRule"/>
</dbReference>
<dbReference type="RefSeq" id="WP_234945095.1">
    <property type="nucleotide sequence ID" value="NZ_FOKY01000003.1"/>
</dbReference>
<dbReference type="UniPathway" id="UPA00275">
    <property type="reaction ID" value="UER00399"/>
</dbReference>
<dbReference type="SUPFAM" id="SSF55821">
    <property type="entry name" value="YrdC/RibB"/>
    <property type="match status" value="1"/>
</dbReference>
<dbReference type="Gene3D" id="3.40.50.10990">
    <property type="entry name" value="GTP cyclohydrolase II"/>
    <property type="match status" value="1"/>
</dbReference>
<comment type="pathway">
    <text evidence="4">Cofactor biosynthesis; riboflavin biosynthesis; 2-hydroxy-3-oxobutyl phosphate from D-ribulose 5-phosphate: step 1/1.</text>
</comment>